<sequence length="770" mass="89811">MLIRKVLFLGQCFALMPVMGVLNPDPKRLKFSYKSVQVIFTIFFLCSSSILTLTMLKFLVKVGINAKNFVGLVFFSCVQCSTLLFASLAPRWPNIMCYWSRVETIFTQKPYEMPKQPLASRVRISALLIIIGSAVEHALYLCSAVISYRRGIELCASVRNYTETISFEDYVHRNYNYVFEILPYNMSVGVFILIVNGSCTFIWNYMDLFIMMVSKGIAYRFEQVTKRINNLKDKEIPETVFIEIREHYVKLCELLEFIDDNLSGIILLSCMNNLYFVCYQLLNIFNKLRWPINYIYFWYSLLYLIVRTAFVFLSAATINDESKGGLSVLRKVSSRTWCVEVERLIFEMTTQTVALSGKKFYFLTRLLFISQIFALLPVTNVYNKNLLKLKYSWISIPTCYAAIIMILNLSEFGFVIKYIFKTGVNFHTSGTISLFSVCLLEHVYLWRLAIKWPNLMLQWRQVEQIFLKAPYKLYANYNMKLRIYFWYSLIMLCSLAEHMILLSNSFDKTQLERKQCNLNTSFWESLYARERPHLSGVLPCHYLILGILEWINLTLAYPRSFTDTFIIIVSIGLATRFRQLYLRIDSVKGKAMPSIFWLETREHFLVLKRLMRLISNELSPLILLALANNMYFICFQLFNSFNNIGVDSVAEIGFWFSLIFNIIRTILTLYLATLTNDYTKKIVSCLRDIPSKSWCIETQRFSEQLSVDLTAFTGGGFFFMTRKLILAMASTIVTYELMVSDVINQGSIKQITDYCSHYYDEPTDTLEQYS</sequence>
<evidence type="ECO:0000313" key="10">
    <source>
        <dbReference type="Proteomes" id="UP000037069"/>
    </source>
</evidence>
<dbReference type="InterPro" id="IPR013604">
    <property type="entry name" value="7TM_chemorcpt"/>
</dbReference>
<dbReference type="Proteomes" id="UP000037069">
    <property type="component" value="Unassembled WGS sequence"/>
</dbReference>
<keyword evidence="6 8" id="KW-0472">Membrane</keyword>
<comment type="subcellular location">
    <subcellularLocation>
        <location evidence="1">Cell membrane</location>
        <topology evidence="1">Multi-pass membrane protein</topology>
    </subcellularLocation>
</comment>
<keyword evidence="5 8" id="KW-1133">Transmembrane helix</keyword>
<evidence type="ECO:0000256" key="3">
    <source>
        <dbReference type="ARBA" id="ARBA00022475"/>
    </source>
</evidence>
<feature type="transmembrane region" description="Helical" evidence="8">
    <location>
        <begin position="68"/>
        <end position="89"/>
    </location>
</feature>
<feature type="transmembrane region" description="Helical" evidence="8">
    <location>
        <begin position="618"/>
        <end position="640"/>
    </location>
</feature>
<dbReference type="OrthoDB" id="5800391at2759"/>
<evidence type="ECO:0000256" key="2">
    <source>
        <dbReference type="ARBA" id="ARBA00005327"/>
    </source>
</evidence>
<comment type="similarity">
    <text evidence="2">Belongs to the insect chemoreceptor superfamily. Gustatory receptor (GR) family. Gr5a subfamily.</text>
</comment>
<accession>A0A0L0C075</accession>
<dbReference type="EMBL" id="JRES01001077">
    <property type="protein sequence ID" value="KNC25700.1"/>
    <property type="molecule type" value="Genomic_DNA"/>
</dbReference>
<dbReference type="Pfam" id="PF08395">
    <property type="entry name" value="7tm_7"/>
    <property type="match status" value="1"/>
</dbReference>
<feature type="transmembrane region" description="Helical" evidence="8">
    <location>
        <begin position="294"/>
        <end position="318"/>
    </location>
</feature>
<dbReference type="OMA" id="IAMNICE"/>
<feature type="transmembrane region" description="Helical" evidence="8">
    <location>
        <begin position="36"/>
        <end position="56"/>
    </location>
</feature>
<feature type="transmembrane region" description="Helical" evidence="8">
    <location>
        <begin position="652"/>
        <end position="672"/>
    </location>
</feature>
<proteinExistence type="inferred from homology"/>
<dbReference type="InterPro" id="IPR009318">
    <property type="entry name" value="Gustatory_rcpt"/>
</dbReference>
<dbReference type="PANTHER" id="PTHR21421">
    <property type="entry name" value="GUSTATORY RECEPTOR"/>
    <property type="match status" value="1"/>
</dbReference>
<evidence type="ECO:0000313" key="9">
    <source>
        <dbReference type="EMBL" id="KNC25700.1"/>
    </source>
</evidence>
<dbReference type="Pfam" id="PF06151">
    <property type="entry name" value="Trehalose_recp"/>
    <property type="match status" value="1"/>
</dbReference>
<reference evidence="9 10" key="1">
    <citation type="journal article" date="2015" name="Nat. Commun.">
        <title>Lucilia cuprina genome unlocks parasitic fly biology to underpin future interventions.</title>
        <authorList>
            <person name="Anstead C.A."/>
            <person name="Korhonen P.K."/>
            <person name="Young N.D."/>
            <person name="Hall R.S."/>
            <person name="Jex A.R."/>
            <person name="Murali S.C."/>
            <person name="Hughes D.S."/>
            <person name="Lee S.F."/>
            <person name="Perry T."/>
            <person name="Stroehlein A.J."/>
            <person name="Ansell B.R."/>
            <person name="Breugelmans B."/>
            <person name="Hofmann A."/>
            <person name="Qu J."/>
            <person name="Dugan S."/>
            <person name="Lee S.L."/>
            <person name="Chao H."/>
            <person name="Dinh H."/>
            <person name="Han Y."/>
            <person name="Doddapaneni H.V."/>
            <person name="Worley K.C."/>
            <person name="Muzny D.M."/>
            <person name="Ioannidis P."/>
            <person name="Waterhouse R.M."/>
            <person name="Zdobnov E.M."/>
            <person name="James P.J."/>
            <person name="Bagnall N.H."/>
            <person name="Kotze A.C."/>
            <person name="Gibbs R.A."/>
            <person name="Richards S."/>
            <person name="Batterham P."/>
            <person name="Gasser R.B."/>
        </authorList>
    </citation>
    <scope>NUCLEOTIDE SEQUENCE [LARGE SCALE GENOMIC DNA]</scope>
    <source>
        <strain evidence="9 10">LS</strain>
        <tissue evidence="9">Full body</tissue>
    </source>
</reference>
<evidence type="ECO:0000256" key="1">
    <source>
        <dbReference type="ARBA" id="ARBA00004651"/>
    </source>
</evidence>
<dbReference type="GO" id="GO:0033041">
    <property type="term" value="F:sweet taste receptor activity"/>
    <property type="evidence" value="ECO:0007669"/>
    <property type="project" value="TreeGrafter"/>
</dbReference>
<feature type="transmembrane region" description="Helical" evidence="8">
    <location>
        <begin position="399"/>
        <end position="420"/>
    </location>
</feature>
<keyword evidence="4 8" id="KW-0812">Transmembrane</keyword>
<dbReference type="GO" id="GO:0005886">
    <property type="term" value="C:plasma membrane"/>
    <property type="evidence" value="ECO:0007669"/>
    <property type="project" value="UniProtKB-SubCell"/>
</dbReference>
<feature type="transmembrane region" description="Helical" evidence="8">
    <location>
        <begin position="262"/>
        <end position="282"/>
    </location>
</feature>
<dbReference type="PANTHER" id="PTHR21421:SF34">
    <property type="entry name" value="GUSTATORY RECEPTOR FOR SUGAR TASTE 61A-RELATED"/>
    <property type="match status" value="1"/>
</dbReference>
<comment type="caution">
    <text evidence="9">The sequence shown here is derived from an EMBL/GenBank/DDBJ whole genome shotgun (WGS) entry which is preliminary data.</text>
</comment>
<feature type="transmembrane region" description="Helical" evidence="8">
    <location>
        <begin position="432"/>
        <end position="450"/>
    </location>
</feature>
<gene>
    <name evidence="9" type="ORF">FF38_12875</name>
</gene>
<name>A0A0L0C075_LUCCU</name>
<evidence type="ECO:0000256" key="5">
    <source>
        <dbReference type="ARBA" id="ARBA00022989"/>
    </source>
</evidence>
<feature type="transmembrane region" description="Helical" evidence="8">
    <location>
        <begin position="122"/>
        <end position="142"/>
    </location>
</feature>
<feature type="transmembrane region" description="Helical" evidence="8">
    <location>
        <begin position="483"/>
        <end position="502"/>
    </location>
</feature>
<evidence type="ECO:0000256" key="6">
    <source>
        <dbReference type="ARBA" id="ARBA00023136"/>
    </source>
</evidence>
<keyword evidence="10" id="KW-1185">Reference proteome</keyword>
<evidence type="ECO:0000256" key="7">
    <source>
        <dbReference type="ARBA" id="ARBA00023170"/>
    </source>
</evidence>
<keyword evidence="7 9" id="KW-0675">Receptor</keyword>
<keyword evidence="3" id="KW-1003">Cell membrane</keyword>
<feature type="transmembrane region" description="Helical" evidence="8">
    <location>
        <begin position="182"/>
        <end position="206"/>
    </location>
</feature>
<evidence type="ECO:0000256" key="8">
    <source>
        <dbReference type="SAM" id="Phobius"/>
    </source>
</evidence>
<feature type="transmembrane region" description="Helical" evidence="8">
    <location>
        <begin position="360"/>
        <end position="378"/>
    </location>
</feature>
<evidence type="ECO:0000256" key="4">
    <source>
        <dbReference type="ARBA" id="ARBA00022692"/>
    </source>
</evidence>
<protein>
    <submittedName>
        <fullName evidence="9">Putative gustatory receptor 64b</fullName>
    </submittedName>
</protein>
<dbReference type="AlphaFoldDB" id="A0A0L0C075"/>
<organism evidence="9 10">
    <name type="scientific">Lucilia cuprina</name>
    <name type="common">Green bottle fly</name>
    <name type="synonym">Australian sheep blowfly</name>
    <dbReference type="NCBI Taxonomy" id="7375"/>
    <lineage>
        <taxon>Eukaryota</taxon>
        <taxon>Metazoa</taxon>
        <taxon>Ecdysozoa</taxon>
        <taxon>Arthropoda</taxon>
        <taxon>Hexapoda</taxon>
        <taxon>Insecta</taxon>
        <taxon>Pterygota</taxon>
        <taxon>Neoptera</taxon>
        <taxon>Endopterygota</taxon>
        <taxon>Diptera</taxon>
        <taxon>Brachycera</taxon>
        <taxon>Muscomorpha</taxon>
        <taxon>Oestroidea</taxon>
        <taxon>Calliphoridae</taxon>
        <taxon>Luciliinae</taxon>
        <taxon>Lucilia</taxon>
    </lineage>
</organism>
<feature type="transmembrane region" description="Helical" evidence="8">
    <location>
        <begin position="556"/>
        <end position="574"/>
    </location>
</feature>